<reference evidence="1" key="1">
    <citation type="submission" date="2016-05" db="EMBL/GenBank/DDBJ databases">
        <authorList>
            <person name="Lavstsen T."/>
            <person name="Jespersen J.S."/>
        </authorList>
    </citation>
    <scope>NUCLEOTIDE SEQUENCE</scope>
    <source>
        <tissue evidence="1">Brain</tissue>
    </source>
</reference>
<gene>
    <name evidence="1" type="primary">Nfu_g_1_023661</name>
</gene>
<evidence type="ECO:0000313" key="1">
    <source>
        <dbReference type="EMBL" id="SBP75133.1"/>
    </source>
</evidence>
<accession>A0A1A8C7S7</accession>
<proteinExistence type="predicted"/>
<sequence>HLLLWEQRVFPVQMVVCERLLVRILYLLDFKGFYFKRNKIKIKQLYNSILNCVDGLPSLYLISDVY</sequence>
<name>A0A1A8C7S7_NOTKA</name>
<feature type="non-terminal residue" evidence="1">
    <location>
        <position position="1"/>
    </location>
</feature>
<dbReference type="EMBL" id="HADZ01011192">
    <property type="protein sequence ID" value="SBP75133.1"/>
    <property type="molecule type" value="Transcribed_RNA"/>
</dbReference>
<protein>
    <submittedName>
        <fullName evidence="1">Uncharacterized protein</fullName>
    </submittedName>
</protein>
<dbReference type="AlphaFoldDB" id="A0A1A8C7S7"/>
<feature type="non-terminal residue" evidence="1">
    <location>
        <position position="66"/>
    </location>
</feature>
<reference evidence="1" key="2">
    <citation type="submission" date="2016-06" db="EMBL/GenBank/DDBJ databases">
        <title>The genome of a short-lived fish provides insights into sex chromosome evolution and the genetic control of aging.</title>
        <authorList>
            <person name="Reichwald K."/>
            <person name="Felder M."/>
            <person name="Petzold A."/>
            <person name="Koch P."/>
            <person name="Groth M."/>
            <person name="Platzer M."/>
        </authorList>
    </citation>
    <scope>NUCLEOTIDE SEQUENCE</scope>
    <source>
        <tissue evidence="1">Brain</tissue>
    </source>
</reference>
<organism evidence="1">
    <name type="scientific">Nothobranchius kadleci</name>
    <name type="common">African annual killifish</name>
    <dbReference type="NCBI Taxonomy" id="1051664"/>
    <lineage>
        <taxon>Eukaryota</taxon>
        <taxon>Metazoa</taxon>
        <taxon>Chordata</taxon>
        <taxon>Craniata</taxon>
        <taxon>Vertebrata</taxon>
        <taxon>Euteleostomi</taxon>
        <taxon>Actinopterygii</taxon>
        <taxon>Neopterygii</taxon>
        <taxon>Teleostei</taxon>
        <taxon>Neoteleostei</taxon>
        <taxon>Acanthomorphata</taxon>
        <taxon>Ovalentaria</taxon>
        <taxon>Atherinomorphae</taxon>
        <taxon>Cyprinodontiformes</taxon>
        <taxon>Nothobranchiidae</taxon>
        <taxon>Nothobranchius</taxon>
    </lineage>
</organism>